<proteinExistence type="predicted"/>
<organism evidence="1 2">
    <name type="scientific">Catharanthus roseus</name>
    <name type="common">Madagascar periwinkle</name>
    <name type="synonym">Vinca rosea</name>
    <dbReference type="NCBI Taxonomy" id="4058"/>
    <lineage>
        <taxon>Eukaryota</taxon>
        <taxon>Viridiplantae</taxon>
        <taxon>Streptophyta</taxon>
        <taxon>Embryophyta</taxon>
        <taxon>Tracheophyta</taxon>
        <taxon>Spermatophyta</taxon>
        <taxon>Magnoliopsida</taxon>
        <taxon>eudicotyledons</taxon>
        <taxon>Gunneridae</taxon>
        <taxon>Pentapetalae</taxon>
        <taxon>asterids</taxon>
        <taxon>lamiids</taxon>
        <taxon>Gentianales</taxon>
        <taxon>Apocynaceae</taxon>
        <taxon>Rauvolfioideae</taxon>
        <taxon>Vinceae</taxon>
        <taxon>Catharanthinae</taxon>
        <taxon>Catharanthus</taxon>
    </lineage>
</organism>
<name>A0ACC0AFR8_CATRO</name>
<gene>
    <name evidence="1" type="ORF">M9H77_28369</name>
</gene>
<accession>A0ACC0AFR8</accession>
<protein>
    <submittedName>
        <fullName evidence="1">Uncharacterized protein</fullName>
    </submittedName>
</protein>
<dbReference type="EMBL" id="CM044706">
    <property type="protein sequence ID" value="KAI5659576.1"/>
    <property type="molecule type" value="Genomic_DNA"/>
</dbReference>
<keyword evidence="2" id="KW-1185">Reference proteome</keyword>
<evidence type="ECO:0000313" key="1">
    <source>
        <dbReference type="EMBL" id="KAI5659576.1"/>
    </source>
</evidence>
<reference evidence="2" key="1">
    <citation type="journal article" date="2023" name="Nat. Plants">
        <title>Single-cell RNA sequencing provides a high-resolution roadmap for understanding the multicellular compartmentation of specialized metabolism.</title>
        <authorList>
            <person name="Sun S."/>
            <person name="Shen X."/>
            <person name="Li Y."/>
            <person name="Li Y."/>
            <person name="Wang S."/>
            <person name="Li R."/>
            <person name="Zhang H."/>
            <person name="Shen G."/>
            <person name="Guo B."/>
            <person name="Wei J."/>
            <person name="Xu J."/>
            <person name="St-Pierre B."/>
            <person name="Chen S."/>
            <person name="Sun C."/>
        </authorList>
    </citation>
    <scope>NUCLEOTIDE SEQUENCE [LARGE SCALE GENOMIC DNA]</scope>
</reference>
<dbReference type="Proteomes" id="UP001060085">
    <property type="component" value="Linkage Group LG06"/>
</dbReference>
<sequence length="156" mass="16519">MGGFMDRGRCVTHILRDSGVSPSRTSMLHEVDDMTTRRGGGSGGPGHGNLGFDVPSDPFHSLDLDAPTFSLDLTPLAQSHPSGSSISYVPPPSTGGISYAPPPPGTLGLSVLHMPIFYASCSDSNELTDNVTPAQQLGFGHHIGKKTTRFMPSDWR</sequence>
<evidence type="ECO:0000313" key="2">
    <source>
        <dbReference type="Proteomes" id="UP001060085"/>
    </source>
</evidence>
<comment type="caution">
    <text evidence="1">The sequence shown here is derived from an EMBL/GenBank/DDBJ whole genome shotgun (WGS) entry which is preliminary data.</text>
</comment>